<dbReference type="OrthoDB" id="9014936at2"/>
<reference evidence="2 3" key="1">
    <citation type="submission" date="2016-01" db="EMBL/GenBank/DDBJ databases">
        <authorList>
            <person name="Oliw E.H."/>
        </authorList>
    </citation>
    <scope>NUCLEOTIDE SEQUENCE [LARGE SCALE GENOMIC DNA]</scope>
    <source>
        <strain evidence="2 3">FRB97</strain>
    </source>
</reference>
<dbReference type="Proteomes" id="UP000217182">
    <property type="component" value="Chromosome"/>
</dbReference>
<keyword evidence="1" id="KW-0472">Membrane</keyword>
<keyword evidence="1" id="KW-1133">Transmembrane helix</keyword>
<dbReference type="KEGG" id="gqu:AWC35_18120"/>
<evidence type="ECO:0008006" key="4">
    <source>
        <dbReference type="Google" id="ProtNLM"/>
    </source>
</evidence>
<feature type="transmembrane region" description="Helical" evidence="1">
    <location>
        <begin position="67"/>
        <end position="91"/>
    </location>
</feature>
<proteinExistence type="predicted"/>
<feature type="transmembrane region" description="Helical" evidence="1">
    <location>
        <begin position="12"/>
        <end position="34"/>
    </location>
</feature>
<dbReference type="RefSeq" id="WP_095847689.1">
    <property type="nucleotide sequence ID" value="NZ_CP014136.1"/>
</dbReference>
<evidence type="ECO:0000313" key="2">
    <source>
        <dbReference type="EMBL" id="ATA21108.1"/>
    </source>
</evidence>
<evidence type="ECO:0000313" key="3">
    <source>
        <dbReference type="Proteomes" id="UP000217182"/>
    </source>
</evidence>
<keyword evidence="1" id="KW-0812">Transmembrane</keyword>
<gene>
    <name evidence="2" type="ORF">AWC35_18120</name>
</gene>
<name>A0A250B4D6_9GAMM</name>
<dbReference type="Pfam" id="PF11188">
    <property type="entry name" value="DUF2975"/>
    <property type="match status" value="1"/>
</dbReference>
<feature type="transmembrane region" description="Helical" evidence="1">
    <location>
        <begin position="119"/>
        <end position="136"/>
    </location>
</feature>
<dbReference type="EMBL" id="CP014136">
    <property type="protein sequence ID" value="ATA21108.1"/>
    <property type="molecule type" value="Genomic_DNA"/>
</dbReference>
<keyword evidence="3" id="KW-1185">Reference proteome</keyword>
<accession>A0A250B4D6</accession>
<organism evidence="2 3">
    <name type="scientific">Gibbsiella quercinecans</name>
    <dbReference type="NCBI Taxonomy" id="929813"/>
    <lineage>
        <taxon>Bacteria</taxon>
        <taxon>Pseudomonadati</taxon>
        <taxon>Pseudomonadota</taxon>
        <taxon>Gammaproteobacteria</taxon>
        <taxon>Enterobacterales</taxon>
        <taxon>Yersiniaceae</taxon>
        <taxon>Gibbsiella</taxon>
    </lineage>
</organism>
<protein>
    <recommendedName>
        <fullName evidence="4">DUF2975 domain-containing protein</fullName>
    </recommendedName>
</protein>
<dbReference type="InterPro" id="IPR021354">
    <property type="entry name" value="DUF2975"/>
</dbReference>
<feature type="transmembrane region" description="Helical" evidence="1">
    <location>
        <begin position="156"/>
        <end position="173"/>
    </location>
</feature>
<sequence>MAPDRLAMFCRRMAILTLWLTIIMLALNVAVWLFPTLASVEGGYGFAFSLSNQLISSLNQDLSTFPWWQRLGAILISSVPLLSLSAGLLNLRSLFSNYSLRNYFSVSSSRYLEKMGQSVVLWVVLNFLCEPLLSIWMTMREPVGQRLISLSVDSSAVVALFLAACIIVIARILRRASEISAENQLFV</sequence>
<evidence type="ECO:0000256" key="1">
    <source>
        <dbReference type="SAM" id="Phobius"/>
    </source>
</evidence>
<dbReference type="AlphaFoldDB" id="A0A250B4D6"/>